<evidence type="ECO:0000313" key="11">
    <source>
        <dbReference type="Proteomes" id="UP000663929"/>
    </source>
</evidence>
<dbReference type="Proteomes" id="UP000663929">
    <property type="component" value="Chromosome"/>
</dbReference>
<feature type="transmembrane region" description="Helical" evidence="8">
    <location>
        <begin position="106"/>
        <end position="123"/>
    </location>
</feature>
<feature type="transmembrane region" description="Helical" evidence="8">
    <location>
        <begin position="84"/>
        <end position="100"/>
    </location>
</feature>
<feature type="transmembrane region" description="Helical" evidence="8">
    <location>
        <begin position="144"/>
        <end position="165"/>
    </location>
</feature>
<evidence type="ECO:0000256" key="3">
    <source>
        <dbReference type="ARBA" id="ARBA00022475"/>
    </source>
</evidence>
<feature type="transmembrane region" description="Helical" evidence="8">
    <location>
        <begin position="377"/>
        <end position="401"/>
    </location>
</feature>
<feature type="compositionally biased region" description="Basic and acidic residues" evidence="7">
    <location>
        <begin position="416"/>
        <end position="430"/>
    </location>
</feature>
<keyword evidence="11" id="KW-1185">Reference proteome</keyword>
<dbReference type="Gene3D" id="1.20.1250.20">
    <property type="entry name" value="MFS general substrate transporter like domains"/>
    <property type="match status" value="1"/>
</dbReference>
<proteinExistence type="predicted"/>
<dbReference type="PANTHER" id="PTHR23517">
    <property type="entry name" value="RESISTANCE PROTEIN MDTM, PUTATIVE-RELATED-RELATED"/>
    <property type="match status" value="1"/>
</dbReference>
<evidence type="ECO:0000256" key="5">
    <source>
        <dbReference type="ARBA" id="ARBA00022989"/>
    </source>
</evidence>
<gene>
    <name evidence="10" type="ORF">J3U87_27605</name>
</gene>
<dbReference type="EMBL" id="CP071793">
    <property type="protein sequence ID" value="QTD49368.1"/>
    <property type="molecule type" value="Genomic_DNA"/>
</dbReference>
<evidence type="ECO:0000256" key="7">
    <source>
        <dbReference type="SAM" id="MobiDB-lite"/>
    </source>
</evidence>
<dbReference type="GO" id="GO:0022857">
    <property type="term" value="F:transmembrane transporter activity"/>
    <property type="evidence" value="ECO:0007669"/>
    <property type="project" value="InterPro"/>
</dbReference>
<dbReference type="GO" id="GO:0005886">
    <property type="term" value="C:plasma membrane"/>
    <property type="evidence" value="ECO:0007669"/>
    <property type="project" value="UniProtKB-SubCell"/>
</dbReference>
<dbReference type="AlphaFoldDB" id="A0A8A4TKL1"/>
<evidence type="ECO:0000256" key="4">
    <source>
        <dbReference type="ARBA" id="ARBA00022692"/>
    </source>
</evidence>
<keyword evidence="3" id="KW-1003">Cell membrane</keyword>
<dbReference type="SUPFAM" id="SSF103473">
    <property type="entry name" value="MFS general substrate transporter"/>
    <property type="match status" value="1"/>
</dbReference>
<keyword evidence="6 8" id="KW-0472">Membrane</keyword>
<evidence type="ECO:0000256" key="6">
    <source>
        <dbReference type="ARBA" id="ARBA00023136"/>
    </source>
</evidence>
<organism evidence="10 11">
    <name type="scientific">Sulfidibacter corallicola</name>
    <dbReference type="NCBI Taxonomy" id="2818388"/>
    <lineage>
        <taxon>Bacteria</taxon>
        <taxon>Pseudomonadati</taxon>
        <taxon>Acidobacteriota</taxon>
        <taxon>Holophagae</taxon>
        <taxon>Acanthopleuribacterales</taxon>
        <taxon>Acanthopleuribacteraceae</taxon>
        <taxon>Sulfidibacter</taxon>
    </lineage>
</organism>
<feature type="transmembrane region" description="Helical" evidence="8">
    <location>
        <begin position="171"/>
        <end position="191"/>
    </location>
</feature>
<feature type="transmembrane region" description="Helical" evidence="8">
    <location>
        <begin position="349"/>
        <end position="371"/>
    </location>
</feature>
<dbReference type="InterPro" id="IPR050171">
    <property type="entry name" value="MFS_Transporters"/>
</dbReference>
<accession>A0A8A4TKL1</accession>
<feature type="transmembrane region" description="Helical" evidence="8">
    <location>
        <begin position="55"/>
        <end position="72"/>
    </location>
</feature>
<feature type="transmembrane region" description="Helical" evidence="8">
    <location>
        <begin position="291"/>
        <end position="308"/>
    </location>
</feature>
<feature type="transmembrane region" description="Helical" evidence="8">
    <location>
        <begin position="261"/>
        <end position="279"/>
    </location>
</feature>
<keyword evidence="5 8" id="KW-1133">Transmembrane helix</keyword>
<keyword evidence="4 8" id="KW-0812">Transmembrane</keyword>
<feature type="transmembrane region" description="Helical" evidence="8">
    <location>
        <begin position="20"/>
        <end position="43"/>
    </location>
</feature>
<dbReference type="PRINTS" id="PR01035">
    <property type="entry name" value="TCRTETA"/>
</dbReference>
<sequence>MAQIFQFFRSAYSGIPRSIWLLCLVLFINRAGTMVLPFLALFLTQSRGLDEGHTGAMLFAFGLGSVLGSYAGGRLSTMFGSTRIMTVSLFGAGIVFPLFLQLAGLVALAFGCFIIGFVSDAFRPAMMTAVAERVTTANRTRAFALIRIAGTGGMAIGPGIGGFVAAANYDWIFMVDGLTCLGAGVLFLILVRPSTMATAPAAKAATATSEKREVPPNSPFRDMHFMALMALFALLFIILFQIFSTFPLYLKKDLDFSEERIGLLFTISSGVILLFEMSLVHALDGRDPLKLFGFGCFLFSLGFALLVFHDSFMWATVCIVIMTVGEMLSLPFSHTLVAERSGENSGTYMGVYTAAGSLGALIGPPLGIYLLDQMGGFWFWLSVGSVGLVLWLGSLVLSAFWKPVEAPVATVSSENPDGRTPDGRTPDGRTPDGPTLDSA</sequence>
<evidence type="ECO:0000256" key="8">
    <source>
        <dbReference type="SAM" id="Phobius"/>
    </source>
</evidence>
<dbReference type="RefSeq" id="WP_237379003.1">
    <property type="nucleotide sequence ID" value="NZ_CP071793.1"/>
</dbReference>
<comment type="subcellular location">
    <subcellularLocation>
        <location evidence="1">Cell membrane</location>
        <topology evidence="1">Multi-pass membrane protein</topology>
    </subcellularLocation>
</comment>
<feature type="domain" description="Major facilitator superfamily (MFS) profile" evidence="9">
    <location>
        <begin position="18"/>
        <end position="402"/>
    </location>
</feature>
<feature type="region of interest" description="Disordered" evidence="7">
    <location>
        <begin position="410"/>
        <end position="439"/>
    </location>
</feature>
<dbReference type="InterPro" id="IPR020846">
    <property type="entry name" value="MFS_dom"/>
</dbReference>
<evidence type="ECO:0000313" key="10">
    <source>
        <dbReference type="EMBL" id="QTD49368.1"/>
    </source>
</evidence>
<dbReference type="InterPro" id="IPR036259">
    <property type="entry name" value="MFS_trans_sf"/>
</dbReference>
<evidence type="ECO:0000256" key="2">
    <source>
        <dbReference type="ARBA" id="ARBA00022448"/>
    </source>
</evidence>
<protein>
    <submittedName>
        <fullName evidence="10">MFS transporter</fullName>
    </submittedName>
</protein>
<evidence type="ECO:0000256" key="1">
    <source>
        <dbReference type="ARBA" id="ARBA00004651"/>
    </source>
</evidence>
<evidence type="ECO:0000259" key="9">
    <source>
        <dbReference type="PROSITE" id="PS50850"/>
    </source>
</evidence>
<dbReference type="KEGG" id="scor:J3U87_27605"/>
<dbReference type="PANTHER" id="PTHR23517:SF2">
    <property type="entry name" value="MULTIDRUG RESISTANCE PROTEIN MDTH"/>
    <property type="match status" value="1"/>
</dbReference>
<dbReference type="Pfam" id="PF07690">
    <property type="entry name" value="MFS_1"/>
    <property type="match status" value="1"/>
</dbReference>
<feature type="transmembrane region" description="Helical" evidence="8">
    <location>
        <begin position="225"/>
        <end position="249"/>
    </location>
</feature>
<dbReference type="PROSITE" id="PS50850">
    <property type="entry name" value="MFS"/>
    <property type="match status" value="1"/>
</dbReference>
<dbReference type="InterPro" id="IPR001958">
    <property type="entry name" value="Tet-R_TetA/multi-R_MdtG-like"/>
</dbReference>
<name>A0A8A4TKL1_SULCO</name>
<reference evidence="10" key="1">
    <citation type="submission" date="2021-03" db="EMBL/GenBank/DDBJ databases">
        <title>Acanthopleuribacteraceae sp. M133.</title>
        <authorList>
            <person name="Wang G."/>
        </authorList>
    </citation>
    <scope>NUCLEOTIDE SEQUENCE</scope>
    <source>
        <strain evidence="10">M133</strain>
    </source>
</reference>
<dbReference type="InterPro" id="IPR011701">
    <property type="entry name" value="MFS"/>
</dbReference>
<feature type="transmembrane region" description="Helical" evidence="8">
    <location>
        <begin position="314"/>
        <end position="337"/>
    </location>
</feature>
<keyword evidence="2" id="KW-0813">Transport</keyword>
<dbReference type="CDD" id="cd17329">
    <property type="entry name" value="MFS_MdtH_MDR_like"/>
    <property type="match status" value="1"/>
</dbReference>